<evidence type="ECO:0000259" key="15">
    <source>
        <dbReference type="PROSITE" id="PS50262"/>
    </source>
</evidence>
<proteinExistence type="inferred from homology"/>
<keyword evidence="5 14" id="KW-1133">Transmembrane helix</keyword>
<dbReference type="EMBL" id="JAUYZG010000006">
    <property type="protein sequence ID" value="KAK2904715.1"/>
    <property type="molecule type" value="Genomic_DNA"/>
</dbReference>
<dbReference type="GO" id="GO:0016493">
    <property type="term" value="F:C-C chemokine receptor activity"/>
    <property type="evidence" value="ECO:0007669"/>
    <property type="project" value="TreeGrafter"/>
</dbReference>
<evidence type="ECO:0000313" key="16">
    <source>
        <dbReference type="EMBL" id="KAK2904715.1"/>
    </source>
</evidence>
<evidence type="ECO:0000256" key="1">
    <source>
        <dbReference type="ARBA" id="ARBA00004651"/>
    </source>
</evidence>
<protein>
    <recommendedName>
        <fullName evidence="15">G-protein coupled receptors family 1 profile domain-containing protein</fullName>
    </recommendedName>
</protein>
<name>A0AA88Q475_9TELE</name>
<dbReference type="Proteomes" id="UP001187343">
    <property type="component" value="Unassembled WGS sequence"/>
</dbReference>
<evidence type="ECO:0000313" key="17">
    <source>
        <dbReference type="Proteomes" id="UP001187343"/>
    </source>
</evidence>
<dbReference type="SUPFAM" id="SSF81321">
    <property type="entry name" value="Family A G protein-coupled receptor-like"/>
    <property type="match status" value="2"/>
</dbReference>
<evidence type="ECO:0000256" key="14">
    <source>
        <dbReference type="SAM" id="Phobius"/>
    </source>
</evidence>
<dbReference type="Pfam" id="PF00001">
    <property type="entry name" value="7tm_1"/>
    <property type="match status" value="2"/>
</dbReference>
<evidence type="ECO:0000256" key="2">
    <source>
        <dbReference type="ARBA" id="ARBA00022475"/>
    </source>
</evidence>
<feature type="domain" description="G-protein coupled receptors family 1 profile" evidence="15">
    <location>
        <begin position="68"/>
        <end position="319"/>
    </location>
</feature>
<keyword evidence="3" id="KW-0145">Chemotaxis</keyword>
<dbReference type="Gene3D" id="1.20.1070.10">
    <property type="entry name" value="Rhodopsin 7-helix transmembrane proteins"/>
    <property type="match status" value="2"/>
</dbReference>
<comment type="similarity">
    <text evidence="13">Belongs to the G-protein coupled receptor 1 family.</text>
</comment>
<evidence type="ECO:0000256" key="9">
    <source>
        <dbReference type="ARBA" id="ARBA00023170"/>
    </source>
</evidence>
<dbReference type="GO" id="GO:0019722">
    <property type="term" value="P:calcium-mediated signaling"/>
    <property type="evidence" value="ECO:0007669"/>
    <property type="project" value="TreeGrafter"/>
</dbReference>
<evidence type="ECO:0000256" key="13">
    <source>
        <dbReference type="RuleBase" id="RU000688"/>
    </source>
</evidence>
<evidence type="ECO:0000256" key="3">
    <source>
        <dbReference type="ARBA" id="ARBA00022500"/>
    </source>
</evidence>
<evidence type="ECO:0000256" key="11">
    <source>
        <dbReference type="ARBA" id="ARBA00023224"/>
    </source>
</evidence>
<organism evidence="16 17">
    <name type="scientific">Cirrhinus molitorella</name>
    <name type="common">mud carp</name>
    <dbReference type="NCBI Taxonomy" id="172907"/>
    <lineage>
        <taxon>Eukaryota</taxon>
        <taxon>Metazoa</taxon>
        <taxon>Chordata</taxon>
        <taxon>Craniata</taxon>
        <taxon>Vertebrata</taxon>
        <taxon>Euteleostomi</taxon>
        <taxon>Actinopterygii</taxon>
        <taxon>Neopterygii</taxon>
        <taxon>Teleostei</taxon>
        <taxon>Ostariophysi</taxon>
        <taxon>Cypriniformes</taxon>
        <taxon>Cyprinidae</taxon>
        <taxon>Labeoninae</taxon>
        <taxon>Labeonini</taxon>
        <taxon>Cirrhinus</taxon>
    </lineage>
</organism>
<feature type="transmembrane region" description="Helical" evidence="14">
    <location>
        <begin position="222"/>
        <end position="244"/>
    </location>
</feature>
<dbReference type="InterPro" id="IPR000276">
    <property type="entry name" value="GPCR_Rhodpsn"/>
</dbReference>
<feature type="domain" description="G-protein coupled receptors family 1 profile" evidence="15">
    <location>
        <begin position="420"/>
        <end position="672"/>
    </location>
</feature>
<dbReference type="InterPro" id="IPR050119">
    <property type="entry name" value="CCR1-9-like"/>
</dbReference>
<feature type="transmembrane region" description="Helical" evidence="14">
    <location>
        <begin position="441"/>
        <end position="464"/>
    </location>
</feature>
<evidence type="ECO:0000256" key="5">
    <source>
        <dbReference type="ARBA" id="ARBA00022989"/>
    </source>
</evidence>
<sequence length="719" mass="81814">MTDPNRSFLLDDFSEFYSEEFNYTDLQNVTDFVVDEKTLLCSAIKMAEAINIAFSVFYTLIFLMAIPGNLIVGWVIISNRYSLSASDVYLFNLMLADTLLALILPFSAVSVIHGWVFGDLVCKLVCLVKEVNFYTSILFLVCISVDRYMVIVRAMESKKTQRRLCSGVACGLVWVLGLLLSLPSFYNETFYEKFSQKTVCAERFETNHADEWRLATRVMRHLLGFLFPLVVMLVCYSITVARLLRTRGFQKQRAMKVIVAVVVAFLLCWTPFHVSTMADTLLRAKVVHFSCFARMAVDVAMFATQNLGLLHCCVNPVLYAFVGEKFRRRFLQMLHRKGVLERFSLSRSSRSSSLTSEATSSFLKTTENKSWKSNVLNMEVTTPDYSDFIFVTPCPNSMQNMSSTVFVLIYIVVFCLSFTGNTVVIFVVFCMENRRASTDVYLMHLAIADLFFSLTLPFWAAYLHAGHWMFGTVMCKLISGMQEATFFCCVFLLACISIDRYLAIVKATQFLNQKRHLVGTVCAGMWLFAIFLSVPVMVNREAFPHGFYGEYICHDNVTADSIDKWRVSLRIIHHTLGFFVPLAVMMFCYGFTMCTLCHTRNSQKQKAMRVILSVVLAFIICWLPSNILELIDNLMRAGHVMETCELRNDIDVALYITQVLAFSHCAINPILYAFIGKKFRNQLLTSLFKKGLLGRDAVSKYRVGSVYSSGSTRQMSVTL</sequence>
<evidence type="ECO:0000256" key="6">
    <source>
        <dbReference type="ARBA" id="ARBA00023040"/>
    </source>
</evidence>
<evidence type="ECO:0000256" key="7">
    <source>
        <dbReference type="ARBA" id="ARBA00023136"/>
    </source>
</evidence>
<keyword evidence="8" id="KW-1015">Disulfide bond</keyword>
<dbReference type="PROSITE" id="PS00237">
    <property type="entry name" value="G_PROTEIN_RECEP_F1_1"/>
    <property type="match status" value="2"/>
</dbReference>
<dbReference type="GO" id="GO:0009897">
    <property type="term" value="C:external side of plasma membrane"/>
    <property type="evidence" value="ECO:0007669"/>
    <property type="project" value="TreeGrafter"/>
</dbReference>
<feature type="transmembrane region" description="Helical" evidence="14">
    <location>
        <begin position="133"/>
        <end position="152"/>
    </location>
</feature>
<keyword evidence="10" id="KW-0325">Glycoprotein</keyword>
<accession>A0AA88Q475</accession>
<evidence type="ECO:0000256" key="4">
    <source>
        <dbReference type="ARBA" id="ARBA00022692"/>
    </source>
</evidence>
<dbReference type="InterPro" id="IPR017452">
    <property type="entry name" value="GPCR_Rhodpsn_7TM"/>
</dbReference>
<evidence type="ECO:0000256" key="8">
    <source>
        <dbReference type="ARBA" id="ARBA00023157"/>
    </source>
</evidence>
<feature type="transmembrane region" description="Helical" evidence="14">
    <location>
        <begin position="52"/>
        <end position="77"/>
    </location>
</feature>
<dbReference type="PANTHER" id="PTHR10489">
    <property type="entry name" value="CELL ADHESION MOLECULE"/>
    <property type="match status" value="1"/>
</dbReference>
<feature type="transmembrane region" description="Helical" evidence="14">
    <location>
        <begin position="484"/>
        <end position="505"/>
    </location>
</feature>
<dbReference type="GO" id="GO:0019957">
    <property type="term" value="F:C-C chemokine binding"/>
    <property type="evidence" value="ECO:0007669"/>
    <property type="project" value="TreeGrafter"/>
</dbReference>
<keyword evidence="11 13" id="KW-0807">Transducer</keyword>
<dbReference type="PROSITE" id="PS50262">
    <property type="entry name" value="G_PROTEIN_RECEP_F1_2"/>
    <property type="match status" value="2"/>
</dbReference>
<evidence type="ECO:0000256" key="12">
    <source>
        <dbReference type="ARBA" id="ARBA00034130"/>
    </source>
</evidence>
<feature type="transmembrane region" description="Helical" evidence="14">
    <location>
        <begin position="576"/>
        <end position="598"/>
    </location>
</feature>
<feature type="transmembrane region" description="Helical" evidence="14">
    <location>
        <begin position="89"/>
        <end position="113"/>
    </location>
</feature>
<dbReference type="PRINTS" id="PR00237">
    <property type="entry name" value="GPCRRHODOPSN"/>
</dbReference>
<dbReference type="GO" id="GO:0007204">
    <property type="term" value="P:positive regulation of cytosolic calcium ion concentration"/>
    <property type="evidence" value="ECO:0007669"/>
    <property type="project" value="TreeGrafter"/>
</dbReference>
<dbReference type="GO" id="GO:0006955">
    <property type="term" value="P:immune response"/>
    <property type="evidence" value="ECO:0007669"/>
    <property type="project" value="TreeGrafter"/>
</dbReference>
<dbReference type="PRINTS" id="PR00427">
    <property type="entry name" value="INTRLEUKIN8R"/>
</dbReference>
<comment type="caution">
    <text evidence="16">The sequence shown here is derived from an EMBL/GenBank/DDBJ whole genome shotgun (WGS) entry which is preliminary data.</text>
</comment>
<evidence type="ECO:0000256" key="10">
    <source>
        <dbReference type="ARBA" id="ARBA00023180"/>
    </source>
</evidence>
<feature type="transmembrane region" description="Helical" evidence="14">
    <location>
        <begin position="610"/>
        <end position="632"/>
    </location>
</feature>
<dbReference type="GO" id="GO:0016494">
    <property type="term" value="F:C-X-C chemokine receptor activity"/>
    <property type="evidence" value="ECO:0007669"/>
    <property type="project" value="InterPro"/>
</dbReference>
<dbReference type="AlphaFoldDB" id="A0AA88Q475"/>
<dbReference type="GO" id="GO:0030593">
    <property type="term" value="P:neutrophil chemotaxis"/>
    <property type="evidence" value="ECO:0007669"/>
    <property type="project" value="TreeGrafter"/>
</dbReference>
<keyword evidence="6 13" id="KW-0297">G-protein coupled receptor</keyword>
<keyword evidence="17" id="KW-1185">Reference proteome</keyword>
<feature type="transmembrane region" description="Helical" evidence="14">
    <location>
        <begin position="256"/>
        <end position="274"/>
    </location>
</feature>
<feature type="transmembrane region" description="Helical" evidence="14">
    <location>
        <begin position="652"/>
        <end position="675"/>
    </location>
</feature>
<dbReference type="InterPro" id="IPR000174">
    <property type="entry name" value="Chemokine_CXCR_1/2"/>
</dbReference>
<keyword evidence="9 13" id="KW-0675">Receptor</keyword>
<comment type="subunit">
    <text evidence="12">Interacts with IL8. Interacts with GNAI2.</text>
</comment>
<feature type="transmembrane region" description="Helical" evidence="14">
    <location>
        <begin position="517"/>
        <end position="538"/>
    </location>
</feature>
<gene>
    <name evidence="16" type="ORF">Q8A67_006514</name>
</gene>
<feature type="transmembrane region" description="Helical" evidence="14">
    <location>
        <begin position="164"/>
        <end position="186"/>
    </location>
</feature>
<keyword evidence="2" id="KW-1003">Cell membrane</keyword>
<feature type="transmembrane region" description="Helical" evidence="14">
    <location>
        <begin position="405"/>
        <end position="429"/>
    </location>
</feature>
<dbReference type="PANTHER" id="PTHR10489:SF930">
    <property type="entry name" value="C-X-C CHEMOKINE RECEPTOR TYPE 1-LIKE"/>
    <property type="match status" value="1"/>
</dbReference>
<reference evidence="16" key="1">
    <citation type="submission" date="2023-08" db="EMBL/GenBank/DDBJ databases">
        <title>Chromosome-level Genome Assembly of mud carp (Cirrhinus molitorella).</title>
        <authorList>
            <person name="Liu H."/>
        </authorList>
    </citation>
    <scope>NUCLEOTIDE SEQUENCE</scope>
    <source>
        <strain evidence="16">Prfri</strain>
        <tissue evidence="16">Muscle</tissue>
    </source>
</reference>
<keyword evidence="7 14" id="KW-0472">Membrane</keyword>
<dbReference type="CDD" id="cd15178">
    <property type="entry name" value="7tmA_CXCR1_2"/>
    <property type="match status" value="1"/>
</dbReference>
<keyword evidence="4 13" id="KW-0812">Transmembrane</keyword>
<comment type="subcellular location">
    <subcellularLocation>
        <location evidence="1">Cell membrane</location>
        <topology evidence="1">Multi-pass membrane protein</topology>
    </subcellularLocation>
</comment>